<dbReference type="EMBL" id="CAJNNW010032059">
    <property type="protein sequence ID" value="CAE8710917.1"/>
    <property type="molecule type" value="Genomic_DNA"/>
</dbReference>
<accession>A0A813DKU4</accession>
<sequence length="205" mass="22282">MGLAKRSLEASICETGASSSEEEEELQSRTCCVCREARKLDSISSCAECAEALCQDCLQLLPECSGCSRTLCSRQNASDCGSCCVDCSASTCSGCSVKVYKTREISRRCLDCATSRTSRKIQKTRRLLKRSYSVHESWVSPEEVLASVPLRFANTWRSDAVAPSTPVRRVRRHSSSSEAPTPDPVARTSASLPSPVDLKASAKKE</sequence>
<proteinExistence type="predicted"/>
<keyword evidence="4" id="KW-1185">Reference proteome</keyword>
<organism evidence="2 4">
    <name type="scientific">Polarella glacialis</name>
    <name type="common">Dinoflagellate</name>
    <dbReference type="NCBI Taxonomy" id="89957"/>
    <lineage>
        <taxon>Eukaryota</taxon>
        <taxon>Sar</taxon>
        <taxon>Alveolata</taxon>
        <taxon>Dinophyceae</taxon>
        <taxon>Suessiales</taxon>
        <taxon>Suessiaceae</taxon>
        <taxon>Polarella</taxon>
    </lineage>
</organism>
<name>A0A813DKU4_POLGL</name>
<comment type="caution">
    <text evidence="2">The sequence shown here is derived from an EMBL/GenBank/DDBJ whole genome shotgun (WGS) entry which is preliminary data.</text>
</comment>
<dbReference type="Proteomes" id="UP000626109">
    <property type="component" value="Unassembled WGS sequence"/>
</dbReference>
<evidence type="ECO:0000256" key="1">
    <source>
        <dbReference type="SAM" id="MobiDB-lite"/>
    </source>
</evidence>
<evidence type="ECO:0000313" key="3">
    <source>
        <dbReference type="EMBL" id="CAE8710917.1"/>
    </source>
</evidence>
<evidence type="ECO:0000313" key="4">
    <source>
        <dbReference type="Proteomes" id="UP000654075"/>
    </source>
</evidence>
<gene>
    <name evidence="2" type="ORF">PGLA1383_LOCUS5012</name>
    <name evidence="3" type="ORF">PGLA2088_LOCUS36206</name>
</gene>
<dbReference type="EMBL" id="CAJNNV010001914">
    <property type="protein sequence ID" value="CAE8586116.1"/>
    <property type="molecule type" value="Genomic_DNA"/>
</dbReference>
<reference evidence="2" key="1">
    <citation type="submission" date="2021-02" db="EMBL/GenBank/DDBJ databases">
        <authorList>
            <person name="Dougan E. K."/>
            <person name="Rhodes N."/>
            <person name="Thang M."/>
            <person name="Chan C."/>
        </authorList>
    </citation>
    <scope>NUCLEOTIDE SEQUENCE</scope>
</reference>
<dbReference type="Proteomes" id="UP000654075">
    <property type="component" value="Unassembled WGS sequence"/>
</dbReference>
<feature type="region of interest" description="Disordered" evidence="1">
    <location>
        <begin position="163"/>
        <end position="205"/>
    </location>
</feature>
<protein>
    <submittedName>
        <fullName evidence="2">Uncharacterized protein</fullName>
    </submittedName>
</protein>
<evidence type="ECO:0000313" key="2">
    <source>
        <dbReference type="EMBL" id="CAE8586116.1"/>
    </source>
</evidence>
<dbReference type="AlphaFoldDB" id="A0A813DKU4"/>